<evidence type="ECO:0000313" key="2">
    <source>
        <dbReference type="EMBL" id="MBY83093.1"/>
    </source>
</evidence>
<dbReference type="InterPro" id="IPR029526">
    <property type="entry name" value="PGBD"/>
</dbReference>
<sequence>MNHNLNDDNIVDYLFEDLPSDDNSLTDIDDFDDHDYLPSQQKAIEVVESSSSDENEESNELVEILCLNNGDILTLPSPKKTRYALKLNSNATLTPETNNMNLTNKRKKTISRALFEPPSTIDNTIVENTPEFEFTPPNWSKNLTSNWPPLPDFESPVGPSDSVDTFQCHTPYSIFNYLFSDEIIHMLVEQTNLYSFQRSQTNGKPYTQTNIQELKTFFWYKFVDGY</sequence>
<name>A0A2S2QZJ1_9HEMI</name>
<evidence type="ECO:0000259" key="1">
    <source>
        <dbReference type="Pfam" id="PF13843"/>
    </source>
</evidence>
<dbReference type="Pfam" id="PF13843">
    <property type="entry name" value="DDE_Tnp_1_7"/>
    <property type="match status" value="1"/>
</dbReference>
<dbReference type="AlphaFoldDB" id="A0A2S2QZJ1"/>
<gene>
    <name evidence="2" type="ORF">g.159355</name>
</gene>
<accession>A0A2S2QZJ1</accession>
<dbReference type="EMBL" id="GGMS01013890">
    <property type="protein sequence ID" value="MBY83093.1"/>
    <property type="molecule type" value="Transcribed_RNA"/>
</dbReference>
<protein>
    <recommendedName>
        <fullName evidence="1">PiggyBac transposable element-derived protein domain-containing protein</fullName>
    </recommendedName>
</protein>
<feature type="domain" description="PiggyBac transposable element-derived protein" evidence="1">
    <location>
        <begin position="170"/>
        <end position="222"/>
    </location>
</feature>
<reference evidence="2" key="1">
    <citation type="submission" date="2018-04" db="EMBL/GenBank/DDBJ databases">
        <title>Transcriptome assembly of Sipha flava.</title>
        <authorList>
            <person name="Scully E.D."/>
            <person name="Geib S.M."/>
            <person name="Palmer N.A."/>
            <person name="Koch K."/>
            <person name="Bradshaw J."/>
            <person name="Heng-Moss T."/>
            <person name="Sarath G."/>
        </authorList>
    </citation>
    <scope>NUCLEOTIDE SEQUENCE</scope>
</reference>
<organism evidence="2">
    <name type="scientific">Sipha flava</name>
    <name type="common">yellow sugarcane aphid</name>
    <dbReference type="NCBI Taxonomy" id="143950"/>
    <lineage>
        <taxon>Eukaryota</taxon>
        <taxon>Metazoa</taxon>
        <taxon>Ecdysozoa</taxon>
        <taxon>Arthropoda</taxon>
        <taxon>Hexapoda</taxon>
        <taxon>Insecta</taxon>
        <taxon>Pterygota</taxon>
        <taxon>Neoptera</taxon>
        <taxon>Paraneoptera</taxon>
        <taxon>Hemiptera</taxon>
        <taxon>Sternorrhyncha</taxon>
        <taxon>Aphidomorpha</taxon>
        <taxon>Aphidoidea</taxon>
        <taxon>Aphididae</taxon>
        <taxon>Sipha</taxon>
    </lineage>
</organism>
<dbReference type="OrthoDB" id="10043918at2759"/>
<proteinExistence type="predicted"/>